<dbReference type="Proteomes" id="UP000249008">
    <property type="component" value="Chromosome 1"/>
</dbReference>
<protein>
    <submittedName>
        <fullName evidence="2">Uncharacterized protein</fullName>
    </submittedName>
</protein>
<proteinExistence type="predicted"/>
<dbReference type="RefSeq" id="WP_005980038.1">
    <property type="nucleotide sequence ID" value="NZ_CABKNW010000004.1"/>
</dbReference>
<evidence type="ECO:0000313" key="3">
    <source>
        <dbReference type="Proteomes" id="UP000249008"/>
    </source>
</evidence>
<dbReference type="EMBL" id="LS483487">
    <property type="protein sequence ID" value="SQJ03956.1"/>
    <property type="molecule type" value="Genomic_DNA"/>
</dbReference>
<name>A0AAX2JCW9_9FUSO</name>
<dbReference type="KEGG" id="ful:C4N20_15695"/>
<feature type="region of interest" description="Disordered" evidence="1">
    <location>
        <begin position="45"/>
        <end position="76"/>
    </location>
</feature>
<dbReference type="AlphaFoldDB" id="A0AAX2JCW9"/>
<evidence type="ECO:0000256" key="1">
    <source>
        <dbReference type="SAM" id="MobiDB-lite"/>
    </source>
</evidence>
<accession>A0AAX2JCW9</accession>
<gene>
    <name evidence="2" type="ORF">NCTC12112_01719</name>
</gene>
<evidence type="ECO:0000313" key="2">
    <source>
        <dbReference type="EMBL" id="SQJ03956.1"/>
    </source>
</evidence>
<dbReference type="GeneID" id="78456271"/>
<reference evidence="2 3" key="1">
    <citation type="submission" date="2018-06" db="EMBL/GenBank/DDBJ databases">
        <authorList>
            <consortium name="Pathogen Informatics"/>
            <person name="Doyle S."/>
        </authorList>
    </citation>
    <scope>NUCLEOTIDE SEQUENCE [LARGE SCALE GENOMIC DNA]</scope>
    <source>
        <strain evidence="2 3">NCTC12112</strain>
    </source>
</reference>
<sequence length="76" mass="8813">MKVKFLRNYGKYKIGAEEVITIDEKEKGYLISTKTILILENEEEKNNSTEDIPVIEVPETPEVTKEDKNGKRKKTK</sequence>
<organism evidence="2 3">
    <name type="scientific">Fusobacterium ulcerans</name>
    <dbReference type="NCBI Taxonomy" id="861"/>
    <lineage>
        <taxon>Bacteria</taxon>
        <taxon>Fusobacteriati</taxon>
        <taxon>Fusobacteriota</taxon>
        <taxon>Fusobacteriia</taxon>
        <taxon>Fusobacteriales</taxon>
        <taxon>Fusobacteriaceae</taxon>
        <taxon>Fusobacterium</taxon>
    </lineage>
</organism>